<feature type="domain" description="Metallo-beta-lactamase" evidence="2">
    <location>
        <begin position="202"/>
        <end position="298"/>
    </location>
</feature>
<evidence type="ECO:0000313" key="4">
    <source>
        <dbReference type="Proteomes" id="UP000092666"/>
    </source>
</evidence>
<dbReference type="PANTHER" id="PTHR15032">
    <property type="entry name" value="N-ACYL-PHOSPHATIDYLETHANOLAMINE-HYDROLYZING PHOSPHOLIPASE D"/>
    <property type="match status" value="1"/>
</dbReference>
<feature type="region of interest" description="Disordered" evidence="1">
    <location>
        <begin position="316"/>
        <end position="349"/>
    </location>
</feature>
<dbReference type="InterPro" id="IPR001279">
    <property type="entry name" value="Metallo-B-lactamas"/>
</dbReference>
<dbReference type="Gene3D" id="3.60.15.10">
    <property type="entry name" value="Ribonuclease Z/Hydroxyacylglutathione hydrolase-like"/>
    <property type="match status" value="1"/>
</dbReference>
<sequence length="555" mass="62020">MSSSRPSVTLIPPPSNLPREHHGPFKPSKPDLLTSINPLASARPQPDINTDFDRPFHKPKYFKNPWPSYRSASLHDAYLAYQLGAAVALPPHKTPGSSKLGLVDEEPFGEYEDENNDDPRDGEGSLRAEAESMIPKGLYIRPDFAEVREDDEKDDWRDPPVEVVEPNWGDGADKRERVTWLGHAGVLVQIPWKDGKEGTCGVIFDPIFSYRCSPSQYVGPARYLDPPCPVSMLPEIHACCISHDHYDHLDYYTIMDLWKYHQATIHFFVPMGLKQWFTSSGIPGHRVTELDWWHETLLTFPTEDSRYRDASFDAGADVSQHNDDTYPPSTGTEDGDPRLSTETDYTSPSSLSMKLAFTPAQHRSGRGVFDHMTTLWGSWCLGVVEEEDKALVGKRGMNGWKGFKVFFGGDTGYRYATAVEGDDTAICPAFEHIAEQYSPFNLSLLPLSTGSSLPFLRTVLSLSLDQYTLTSSLHCSPADSLEIHRIIRAERSLGIHWGTFCDADEARGTRVDFGRCRRRVGVSGAWEDQDDGATAEGRFVVGDIGQTFVLPSRKG</sequence>
<dbReference type="Pfam" id="PF12706">
    <property type="entry name" value="Lactamase_B_2"/>
    <property type="match status" value="1"/>
</dbReference>
<dbReference type="GO" id="GO:0070292">
    <property type="term" value="P:N-acylphosphatidylethanolamine metabolic process"/>
    <property type="evidence" value="ECO:0007669"/>
    <property type="project" value="TreeGrafter"/>
</dbReference>
<dbReference type="InterPro" id="IPR036866">
    <property type="entry name" value="RibonucZ/Hydroxyglut_hydro"/>
</dbReference>
<reference evidence="4" key="2">
    <citation type="submission" date="2013-12" db="EMBL/GenBank/DDBJ databases">
        <title>Evolution of pathogenesis and genome organization in the Tremellales.</title>
        <authorList>
            <person name="Cuomo C."/>
            <person name="Litvintseva A."/>
            <person name="Heitman J."/>
            <person name="Chen Y."/>
            <person name="Sun S."/>
            <person name="Springer D."/>
            <person name="Dromer F."/>
            <person name="Young S."/>
            <person name="Zeng Q."/>
            <person name="Chapman S."/>
            <person name="Gujja S."/>
            <person name="Saif S."/>
            <person name="Birren B."/>
        </authorList>
    </citation>
    <scope>NUCLEOTIDE SEQUENCE [LARGE SCALE GENOMIC DNA]</scope>
    <source>
        <strain evidence="4">BCC8398</strain>
    </source>
</reference>
<dbReference type="GO" id="GO:0070290">
    <property type="term" value="F:N-acylphosphatidylethanolamine-specific phospholipase D activity"/>
    <property type="evidence" value="ECO:0007669"/>
    <property type="project" value="TreeGrafter"/>
</dbReference>
<name>A0A1B9H067_9TREE</name>
<evidence type="ECO:0000259" key="2">
    <source>
        <dbReference type="Pfam" id="PF12706"/>
    </source>
</evidence>
<feature type="region of interest" description="Disordered" evidence="1">
    <location>
        <begin position="1"/>
        <end position="51"/>
    </location>
</feature>
<dbReference type="PANTHER" id="PTHR15032:SF27">
    <property type="entry name" value="N-ACYL-PHOSPHATIDYLETHANOLAMINE-HYDROLYZING PHOSPHOLIPASE D"/>
    <property type="match status" value="1"/>
</dbReference>
<protein>
    <submittedName>
        <fullName evidence="3">N-acyl-phosphatidylethanolamine-hydrolyzing phospholipase D</fullName>
    </submittedName>
</protein>
<keyword evidence="4" id="KW-1185">Reference proteome</keyword>
<gene>
    <name evidence="3" type="ORF">I316_01269</name>
</gene>
<dbReference type="GO" id="GO:0070291">
    <property type="term" value="P:N-acylethanolamine metabolic process"/>
    <property type="evidence" value="ECO:0007669"/>
    <property type="project" value="TreeGrafter"/>
</dbReference>
<dbReference type="Proteomes" id="UP000092666">
    <property type="component" value="Unassembled WGS sequence"/>
</dbReference>
<accession>A0A1B9H067</accession>
<dbReference type="GO" id="GO:0005737">
    <property type="term" value="C:cytoplasm"/>
    <property type="evidence" value="ECO:0007669"/>
    <property type="project" value="TreeGrafter"/>
</dbReference>
<dbReference type="OrthoDB" id="332863at2759"/>
<proteinExistence type="predicted"/>
<organism evidence="3 4">
    <name type="scientific">Kwoniella heveanensis BCC8398</name>
    <dbReference type="NCBI Taxonomy" id="1296120"/>
    <lineage>
        <taxon>Eukaryota</taxon>
        <taxon>Fungi</taxon>
        <taxon>Dikarya</taxon>
        <taxon>Basidiomycota</taxon>
        <taxon>Agaricomycotina</taxon>
        <taxon>Tremellomycetes</taxon>
        <taxon>Tremellales</taxon>
        <taxon>Cryptococcaceae</taxon>
        <taxon>Kwoniella</taxon>
    </lineage>
</organism>
<reference evidence="3 4" key="1">
    <citation type="submission" date="2013-07" db="EMBL/GenBank/DDBJ databases">
        <title>The Genome Sequence of Cryptococcus heveanensis BCC8398.</title>
        <authorList>
            <consortium name="The Broad Institute Genome Sequencing Platform"/>
            <person name="Cuomo C."/>
            <person name="Litvintseva A."/>
            <person name="Chen Y."/>
            <person name="Heitman J."/>
            <person name="Sun S."/>
            <person name="Springer D."/>
            <person name="Dromer F."/>
            <person name="Young S.K."/>
            <person name="Zeng Q."/>
            <person name="Gargeya S."/>
            <person name="Fitzgerald M."/>
            <person name="Abouelleil A."/>
            <person name="Alvarado L."/>
            <person name="Berlin A.M."/>
            <person name="Chapman S.B."/>
            <person name="Dewar J."/>
            <person name="Goldberg J."/>
            <person name="Griggs A."/>
            <person name="Gujja S."/>
            <person name="Hansen M."/>
            <person name="Howarth C."/>
            <person name="Imamovic A."/>
            <person name="Larimer J."/>
            <person name="McCowan C."/>
            <person name="Murphy C."/>
            <person name="Pearson M."/>
            <person name="Priest M."/>
            <person name="Roberts A."/>
            <person name="Saif S."/>
            <person name="Shea T."/>
            <person name="Sykes S."/>
            <person name="Wortman J."/>
            <person name="Nusbaum C."/>
            <person name="Birren B."/>
        </authorList>
    </citation>
    <scope>NUCLEOTIDE SEQUENCE [LARGE SCALE GENOMIC DNA]</scope>
    <source>
        <strain evidence="3 4">BCC8398</strain>
    </source>
</reference>
<dbReference type="SUPFAM" id="SSF56281">
    <property type="entry name" value="Metallo-hydrolase/oxidoreductase"/>
    <property type="match status" value="1"/>
</dbReference>
<evidence type="ECO:0000256" key="1">
    <source>
        <dbReference type="SAM" id="MobiDB-lite"/>
    </source>
</evidence>
<evidence type="ECO:0000313" key="3">
    <source>
        <dbReference type="EMBL" id="OCF36673.1"/>
    </source>
</evidence>
<dbReference type="AlphaFoldDB" id="A0A1B9H067"/>
<dbReference type="EMBL" id="KI669494">
    <property type="protein sequence ID" value="OCF36673.1"/>
    <property type="molecule type" value="Genomic_DNA"/>
</dbReference>
<feature type="region of interest" description="Disordered" evidence="1">
    <location>
        <begin position="150"/>
        <end position="169"/>
    </location>
</feature>